<evidence type="ECO:0000313" key="3">
    <source>
        <dbReference type="Proteomes" id="UP000192906"/>
    </source>
</evidence>
<dbReference type="RefSeq" id="WP_085103310.1">
    <property type="nucleotide sequence ID" value="NZ_FWZU01000004.1"/>
</dbReference>
<accession>A0A1X7EBA1</accession>
<protein>
    <recommendedName>
        <fullName evidence="1">6-hydroxymethylpterin diphosphokinase MptE-like domain-containing protein</fullName>
    </recommendedName>
</protein>
<dbReference type="InterPro" id="IPR002826">
    <property type="entry name" value="MptE-like"/>
</dbReference>
<reference evidence="3" key="1">
    <citation type="submission" date="2017-04" db="EMBL/GenBank/DDBJ databases">
        <authorList>
            <person name="Varghese N."/>
            <person name="Submissions S."/>
        </authorList>
    </citation>
    <scope>NUCLEOTIDE SEQUENCE [LARGE SCALE GENOMIC DNA]</scope>
    <source>
        <strain evidence="3">K3S</strain>
    </source>
</reference>
<organism evidence="2 3">
    <name type="scientific">Desulfovibrio gilichinskyi</name>
    <dbReference type="NCBI Taxonomy" id="1519643"/>
    <lineage>
        <taxon>Bacteria</taxon>
        <taxon>Pseudomonadati</taxon>
        <taxon>Thermodesulfobacteriota</taxon>
        <taxon>Desulfovibrionia</taxon>
        <taxon>Desulfovibrionales</taxon>
        <taxon>Desulfovibrionaceae</taxon>
        <taxon>Desulfovibrio</taxon>
    </lineage>
</organism>
<dbReference type="PANTHER" id="PTHR41786">
    <property type="entry name" value="MOTILITY ACCESSORY FACTOR MAF"/>
    <property type="match status" value="1"/>
</dbReference>
<dbReference type="AlphaFoldDB" id="A0A1X7EBA1"/>
<feature type="domain" description="6-hydroxymethylpterin diphosphokinase MptE-like" evidence="1">
    <location>
        <begin position="138"/>
        <end position="286"/>
    </location>
</feature>
<dbReference type="STRING" id="1519643.SAMN06295933_2838"/>
<sequence>MGFVTKINFLEEYTDNSFVIALGKVKIPSNVPRSKKMYFPSVSEKVLEVIQEIDPILLKEGVIIIIGKECYSSRKIIIDRIQRHLAFLYAKFIDHPTRSETIPDLLGVRKGKNNVMILREICKAANLPIYVRAPLCDKIEALRIGLPVIILGPGPSLKSILPHLIELKQRALIVCVTRVLPILREYGISPDFALLLDSSYRMAHFTPQAEKWENTYLISLSVANISQIVNNFRGVFLFDSFDLNYIPNTYRLRESWLSCVLAALGLAEALHAPDVYLAGMDSCWYDSELSLNDEFPANSGSNPVYAKNTAHDISLDDVPFYPPDEPIKVCAHISLPFHVPDVTGRIASTFFTYFAIAHEAEIFAREISKTVGTNFHLLNDQGILNSEVFNINGERHLINNYSLLDRNKVYQILDNALLTREKFDYDAFIANTKDLIRIVEAEACRIGYCLATEDDEGVKNSFLYDSLMNAVKNMKFPAVFSKLNTENYPELTSVSNNMPLRSAVESGHKWAKLLHKAVAQANLFKNLELGKPIQVFSLPDEVDLVRRAAETQYCRYFPNSIIKVVTCYVPSAIEGSNPNYPLSAYIDKTGSIGHTSSCLHVFLPGRLCHMVENSCALVSKKLYQEFSYVLDLLPADRWILLE</sequence>
<gene>
    <name evidence="2" type="ORF">SAMN06295933_2838</name>
</gene>
<dbReference type="Proteomes" id="UP000192906">
    <property type="component" value="Unassembled WGS sequence"/>
</dbReference>
<evidence type="ECO:0000259" key="1">
    <source>
        <dbReference type="Pfam" id="PF01973"/>
    </source>
</evidence>
<keyword evidence="3" id="KW-1185">Reference proteome</keyword>
<dbReference type="Pfam" id="PF01973">
    <property type="entry name" value="MptE-like"/>
    <property type="match status" value="1"/>
</dbReference>
<evidence type="ECO:0000313" key="2">
    <source>
        <dbReference type="EMBL" id="SMF30559.1"/>
    </source>
</evidence>
<name>A0A1X7EBA1_9BACT</name>
<dbReference type="OrthoDB" id="5458680at2"/>
<dbReference type="EMBL" id="FWZU01000004">
    <property type="protein sequence ID" value="SMF30559.1"/>
    <property type="molecule type" value="Genomic_DNA"/>
</dbReference>
<proteinExistence type="predicted"/>
<dbReference type="PANTHER" id="PTHR41786:SF1">
    <property type="entry name" value="6-HYDROXYMETHYLPTERIN DIPHOSPHOKINASE MPTE-LIKE DOMAIN-CONTAINING PROTEIN"/>
    <property type="match status" value="1"/>
</dbReference>